<dbReference type="InterPro" id="IPR000157">
    <property type="entry name" value="TIR_dom"/>
</dbReference>
<dbReference type="EMBL" id="JAODUO010000042">
    <property type="protein sequence ID" value="KAK2191952.1"/>
    <property type="molecule type" value="Genomic_DNA"/>
</dbReference>
<proteinExistence type="predicted"/>
<dbReference type="AlphaFoldDB" id="A0AAD9UJV9"/>
<evidence type="ECO:0000259" key="1">
    <source>
        <dbReference type="Pfam" id="PF13676"/>
    </source>
</evidence>
<dbReference type="SUPFAM" id="SSF48371">
    <property type="entry name" value="ARM repeat"/>
    <property type="match status" value="1"/>
</dbReference>
<dbReference type="InterPro" id="IPR011989">
    <property type="entry name" value="ARM-like"/>
</dbReference>
<dbReference type="Pfam" id="PF13676">
    <property type="entry name" value="TIR_2"/>
    <property type="match status" value="1"/>
</dbReference>
<dbReference type="InterPro" id="IPR013761">
    <property type="entry name" value="SAM/pointed_sf"/>
</dbReference>
<dbReference type="PANTHER" id="PTHR46270:SF2">
    <property type="entry name" value="TIR DOMAIN-CONTAINING PROTEIN"/>
    <property type="match status" value="1"/>
</dbReference>
<evidence type="ECO:0000313" key="2">
    <source>
        <dbReference type="EMBL" id="KAK2191952.1"/>
    </source>
</evidence>
<dbReference type="InterPro" id="IPR035897">
    <property type="entry name" value="Toll_tir_struct_dom_sf"/>
</dbReference>
<gene>
    <name evidence="2" type="ORF">NP493_42g10009</name>
</gene>
<sequence length="617" mass="70046">MRTMTDARTNLSYEDIIHQLDEQIKYLLNLQDFTTPEARTALKFVQRQTRYNPDLFLNIRIVEKIVKLGIAHVFIRAWQSISKVDYFSAEQRVTFKNLQTILSIIWNCTDKSASLCDCLVRCDIIKLLLVELASDRLINADLVNDTNALYLIKSYLGILHNLVRLCRDGRHLFRISNAVTVLQSYFGATENLVKIKAYLILSYIINEDENSIINATDENIAFIIRILQDALEGENHFSKQYAFWASEIVCGLNHLAVNDTNKLHIGALGALPLYKQLLQSEDKDEQSLTTAGVWILAFRDENKRLMRDLPGFIDALKSLAAGCAHEGTRRAARGALWVISTVSQVPNKPQLESGEPTSLPGPPLLTHTVREADVAHVMLSYPWCYQRLLLRVRDQLRLAGFKVWMDVDNMSGSTLDAMALAVEHSALVLVCMSQQYKDSPSCRTEAEYSFRLRKDIIPLLLQPGYVPDGWLGLMVGTRLYFDFTTDEKLTREMPRLLREIGSRGKLPRAMSTCSDSCSSLNGLSSMLHTSLSTSSMHSYNRSQQVASWTCDDVQQWLVSCDLASVTDRLSDFTGELLLQYKKMSTDAPDYFYNSLERHLHFDLVTILVFTKALQRLS</sequence>
<evidence type="ECO:0000313" key="3">
    <source>
        <dbReference type="Proteomes" id="UP001209878"/>
    </source>
</evidence>
<dbReference type="Gene3D" id="1.25.10.10">
    <property type="entry name" value="Leucine-rich Repeat Variant"/>
    <property type="match status" value="1"/>
</dbReference>
<dbReference type="InterPro" id="IPR016024">
    <property type="entry name" value="ARM-type_fold"/>
</dbReference>
<dbReference type="SUPFAM" id="SSF47769">
    <property type="entry name" value="SAM/Pointed domain"/>
    <property type="match status" value="1"/>
</dbReference>
<keyword evidence="3" id="KW-1185">Reference proteome</keyword>
<name>A0AAD9UJV9_RIDPI</name>
<protein>
    <recommendedName>
        <fullName evidence="1">TIR domain-containing protein</fullName>
    </recommendedName>
</protein>
<reference evidence="2" key="1">
    <citation type="journal article" date="2023" name="Mol. Biol. Evol.">
        <title>Third-Generation Sequencing Reveals the Adaptive Role of the Epigenome in Three Deep-Sea Polychaetes.</title>
        <authorList>
            <person name="Perez M."/>
            <person name="Aroh O."/>
            <person name="Sun Y."/>
            <person name="Lan Y."/>
            <person name="Juniper S.K."/>
            <person name="Young C.R."/>
            <person name="Angers B."/>
            <person name="Qian P.Y."/>
        </authorList>
    </citation>
    <scope>NUCLEOTIDE SEQUENCE</scope>
    <source>
        <strain evidence="2">R07B-5</strain>
    </source>
</reference>
<dbReference type="PANTHER" id="PTHR46270">
    <property type="entry name" value="ARMADILLO-TYPE FOLD-RELATED"/>
    <property type="match status" value="1"/>
</dbReference>
<dbReference type="Gene3D" id="3.40.50.10140">
    <property type="entry name" value="Toll/interleukin-1 receptor homology (TIR) domain"/>
    <property type="match status" value="1"/>
</dbReference>
<dbReference type="SUPFAM" id="SSF52200">
    <property type="entry name" value="Toll/Interleukin receptor TIR domain"/>
    <property type="match status" value="1"/>
</dbReference>
<dbReference type="Proteomes" id="UP001209878">
    <property type="component" value="Unassembled WGS sequence"/>
</dbReference>
<feature type="domain" description="TIR" evidence="1">
    <location>
        <begin position="377"/>
        <end position="487"/>
    </location>
</feature>
<accession>A0AAD9UJV9</accession>
<organism evidence="2 3">
    <name type="scientific">Ridgeia piscesae</name>
    <name type="common">Tubeworm</name>
    <dbReference type="NCBI Taxonomy" id="27915"/>
    <lineage>
        <taxon>Eukaryota</taxon>
        <taxon>Metazoa</taxon>
        <taxon>Spiralia</taxon>
        <taxon>Lophotrochozoa</taxon>
        <taxon>Annelida</taxon>
        <taxon>Polychaeta</taxon>
        <taxon>Sedentaria</taxon>
        <taxon>Canalipalpata</taxon>
        <taxon>Sabellida</taxon>
        <taxon>Siboglinidae</taxon>
        <taxon>Ridgeia</taxon>
    </lineage>
</organism>
<dbReference type="Gene3D" id="1.10.150.50">
    <property type="entry name" value="Transcription Factor, Ets-1"/>
    <property type="match status" value="1"/>
</dbReference>
<dbReference type="GO" id="GO:0007165">
    <property type="term" value="P:signal transduction"/>
    <property type="evidence" value="ECO:0007669"/>
    <property type="project" value="InterPro"/>
</dbReference>
<comment type="caution">
    <text evidence="2">The sequence shown here is derived from an EMBL/GenBank/DDBJ whole genome shotgun (WGS) entry which is preliminary data.</text>
</comment>